<protein>
    <recommendedName>
        <fullName evidence="4">Lipoprotein</fullName>
    </recommendedName>
</protein>
<dbReference type="Proteomes" id="UP000249890">
    <property type="component" value="Chromosome"/>
</dbReference>
<proteinExistence type="predicted"/>
<organism evidence="2 3">
    <name type="scientific">Paenibacillus donghaensis</name>
    <dbReference type="NCBI Taxonomy" id="414771"/>
    <lineage>
        <taxon>Bacteria</taxon>
        <taxon>Bacillati</taxon>
        <taxon>Bacillota</taxon>
        <taxon>Bacilli</taxon>
        <taxon>Bacillales</taxon>
        <taxon>Paenibacillaceae</taxon>
        <taxon>Paenibacillus</taxon>
    </lineage>
</organism>
<dbReference type="RefSeq" id="WP_087919037.1">
    <property type="nucleotide sequence ID" value="NZ_CP021780.1"/>
</dbReference>
<keyword evidence="3" id="KW-1185">Reference proteome</keyword>
<dbReference type="OrthoDB" id="2657915at2"/>
<evidence type="ECO:0000313" key="2">
    <source>
        <dbReference type="EMBL" id="ASA25071.1"/>
    </source>
</evidence>
<evidence type="ECO:0000256" key="1">
    <source>
        <dbReference type="SAM" id="SignalP"/>
    </source>
</evidence>
<dbReference type="AlphaFoldDB" id="A0A2Z2KV59"/>
<gene>
    <name evidence="2" type="ORF">B9T62_32560</name>
</gene>
<evidence type="ECO:0000313" key="3">
    <source>
        <dbReference type="Proteomes" id="UP000249890"/>
    </source>
</evidence>
<name>A0A2Z2KV59_9BACL</name>
<dbReference type="EMBL" id="CP021780">
    <property type="protein sequence ID" value="ASA25071.1"/>
    <property type="molecule type" value="Genomic_DNA"/>
</dbReference>
<keyword evidence="1" id="KW-0732">Signal</keyword>
<sequence length="366" mass="40150">MIKKWGLSAAALLLTAAVILPGCGQNDKSAKEALQPAVSKVAEMSSYEMKSKLVINDLTIDVPTGEAAAGMGASATQAMSMMRGAEISVDGVYQAEPMQTEATLVLNLKGDMAMTFTIPMVMTKEKIYVKVPNIPMLPIPQTLIGKFIELDLKELAEQSGTEFNPEVLDTQKAQKLSNEIMGTLLGEYDAEKYFNNIKPKDANLPEGVKAEQVVQFQVTNENVKEAITILINNALPKIIDVLGKEEYKELLQIDQADLDQAKEELQTGTSREELDKALVDLDKYLTVNQFYINTAIDKDEFPVYQDFMMDIKATPEDEGSVALSITGSNQYSNINKKPEFKIGIPTGDNVVTLEELQQEFGGSAAY</sequence>
<feature type="chain" id="PRO_5039212895" description="Lipoprotein" evidence="1">
    <location>
        <begin position="25"/>
        <end position="366"/>
    </location>
</feature>
<evidence type="ECO:0008006" key="4">
    <source>
        <dbReference type="Google" id="ProtNLM"/>
    </source>
</evidence>
<dbReference type="KEGG" id="pdh:B9T62_32560"/>
<accession>A0A2Z2KV59</accession>
<feature type="signal peptide" evidence="1">
    <location>
        <begin position="1"/>
        <end position="24"/>
    </location>
</feature>
<reference evidence="2 3" key="1">
    <citation type="submission" date="2017-06" db="EMBL/GenBank/DDBJ databases">
        <title>Complete genome sequence of Paenibacillus donghaensis KCTC 13049T isolated from East Sea sediment, South Korea.</title>
        <authorList>
            <person name="Jung B.K."/>
            <person name="Hong S.-J."/>
            <person name="Shin J.-H."/>
        </authorList>
    </citation>
    <scope>NUCLEOTIDE SEQUENCE [LARGE SCALE GENOMIC DNA]</scope>
    <source>
        <strain evidence="2 3">KCTC 13049</strain>
    </source>
</reference>